<keyword evidence="1" id="KW-0812">Transmembrane</keyword>
<evidence type="ECO:0000313" key="3">
    <source>
        <dbReference type="EMBL" id="ADU26119.1"/>
    </source>
</evidence>
<reference evidence="3 4" key="1">
    <citation type="submission" date="2010-12" db="EMBL/GenBank/DDBJ databases">
        <title>Complete sequence of Ethanoligenens harbinense YUAN-3.</title>
        <authorList>
            <person name="Lucas S."/>
            <person name="Copeland A."/>
            <person name="Lapidus A."/>
            <person name="Cheng J.-F."/>
            <person name="Bruce D."/>
            <person name="Goodwin L."/>
            <person name="Pitluck S."/>
            <person name="Chertkov O."/>
            <person name="Misra M."/>
            <person name="Detter J.C."/>
            <person name="Han C."/>
            <person name="Tapia R."/>
            <person name="Land M."/>
            <person name="Hauser L."/>
            <person name="Jeffries C."/>
            <person name="Kyrpides N."/>
            <person name="Ivanova N."/>
            <person name="Mikhailova N."/>
            <person name="Wang A."/>
            <person name="Mouttaki H."/>
            <person name="He Z."/>
            <person name="Zhou J."/>
            <person name="Hemme C.L."/>
            <person name="Woyke T."/>
        </authorList>
    </citation>
    <scope>NUCLEOTIDE SEQUENCE [LARGE SCALE GENOMIC DNA]</scope>
    <source>
        <strain evidence="4">DSM 18485 / JCM 12961 / CGMCC 1.5033 / YUAN-3</strain>
    </source>
</reference>
<dbReference type="Proteomes" id="UP000001551">
    <property type="component" value="Chromosome"/>
</dbReference>
<protein>
    <recommendedName>
        <fullName evidence="2">SHOCT domain-containing protein</fullName>
    </recommendedName>
</protein>
<dbReference type="Pfam" id="PF09851">
    <property type="entry name" value="SHOCT"/>
    <property type="match status" value="1"/>
</dbReference>
<keyword evidence="4" id="KW-1185">Reference proteome</keyword>
<dbReference type="InterPro" id="IPR018649">
    <property type="entry name" value="SHOCT"/>
</dbReference>
<evidence type="ECO:0000313" key="4">
    <source>
        <dbReference type="Proteomes" id="UP000001551"/>
    </source>
</evidence>
<keyword evidence="1" id="KW-0472">Membrane</keyword>
<accession>E6U9C8</accession>
<sequence length="84" mass="9159">MMYFGRGFGGCLGYGSPFGGIGGILMGVVCVLLIAAMIVFVVRALKKAEHSRPSTGAMEALRLRYAKGEITEEEYLRIKKTLEQ</sequence>
<feature type="transmembrane region" description="Helical" evidence="1">
    <location>
        <begin position="20"/>
        <end position="42"/>
    </location>
</feature>
<gene>
    <name evidence="3" type="ordered locus">Ethha_0541</name>
</gene>
<feature type="domain" description="SHOCT" evidence="2">
    <location>
        <begin position="57"/>
        <end position="82"/>
    </location>
</feature>
<evidence type="ECO:0000259" key="2">
    <source>
        <dbReference type="Pfam" id="PF09851"/>
    </source>
</evidence>
<keyword evidence="1" id="KW-1133">Transmembrane helix</keyword>
<evidence type="ECO:0000256" key="1">
    <source>
        <dbReference type="SAM" id="Phobius"/>
    </source>
</evidence>
<dbReference type="AlphaFoldDB" id="E6U9C8"/>
<dbReference type="KEGG" id="eha:Ethha_0541"/>
<dbReference type="eggNOG" id="COG3462">
    <property type="taxonomic scope" value="Bacteria"/>
</dbReference>
<name>E6U9C8_ETHHY</name>
<proteinExistence type="predicted"/>
<dbReference type="EMBL" id="CP002400">
    <property type="protein sequence ID" value="ADU26119.1"/>
    <property type="molecule type" value="Genomic_DNA"/>
</dbReference>
<dbReference type="RefSeq" id="WP_013484491.1">
    <property type="nucleotide sequence ID" value="NC_014828.1"/>
</dbReference>
<dbReference type="HOGENOM" id="CLU_159099_3_1_9"/>
<dbReference type="STRING" id="663278.Ethha_0541"/>
<organism evidence="3 4">
    <name type="scientific">Ethanoligenens harbinense (strain DSM 18485 / JCM 12961 / CGMCC 1.5033 / YUAN-3)</name>
    <dbReference type="NCBI Taxonomy" id="663278"/>
    <lineage>
        <taxon>Bacteria</taxon>
        <taxon>Bacillati</taxon>
        <taxon>Bacillota</taxon>
        <taxon>Clostridia</taxon>
        <taxon>Eubacteriales</taxon>
        <taxon>Oscillospiraceae</taxon>
        <taxon>Ethanoligenens</taxon>
    </lineage>
</organism>